<sequence length="110" mass="11608">MARLLSLALAAAVSTAGVASADSYFTIIDRQDGRTILDLGTVVSDVDGVVEVRDARDTILGTTNVRAGANTNVRVDVHNRPVGGLVAYLLDGDQVLAQSRVTVDLDDRKN</sequence>
<comment type="caution">
    <text evidence="2">The sequence shown here is derived from an EMBL/GenBank/DDBJ whole genome shotgun (WGS) entry which is preliminary data.</text>
</comment>
<keyword evidence="3" id="KW-1185">Reference proteome</keyword>
<dbReference type="AlphaFoldDB" id="A0A5J5GBM6"/>
<feature type="chain" id="PRO_5023807322" description="DUF5666 domain-containing protein" evidence="1">
    <location>
        <begin position="22"/>
        <end position="110"/>
    </location>
</feature>
<name>A0A5J5GBM6_9RHOB</name>
<proteinExistence type="predicted"/>
<evidence type="ECO:0000313" key="2">
    <source>
        <dbReference type="EMBL" id="KAA9005202.1"/>
    </source>
</evidence>
<protein>
    <recommendedName>
        <fullName evidence="4">DUF5666 domain-containing protein</fullName>
    </recommendedName>
</protein>
<reference evidence="2 3" key="1">
    <citation type="submission" date="2019-09" db="EMBL/GenBank/DDBJ databases">
        <authorList>
            <person name="Park J.-S."/>
            <person name="Choi H.-J."/>
        </authorList>
    </citation>
    <scope>NUCLEOTIDE SEQUENCE [LARGE SCALE GENOMIC DNA]</scope>
    <source>
        <strain evidence="2 3">176SS1-4</strain>
    </source>
</reference>
<organism evidence="2 3">
    <name type="scientific">Histidinibacterium aquaticum</name>
    <dbReference type="NCBI Taxonomy" id="2613962"/>
    <lineage>
        <taxon>Bacteria</taxon>
        <taxon>Pseudomonadati</taxon>
        <taxon>Pseudomonadota</taxon>
        <taxon>Alphaproteobacteria</taxon>
        <taxon>Rhodobacterales</taxon>
        <taxon>Paracoccaceae</taxon>
        <taxon>Histidinibacterium</taxon>
    </lineage>
</organism>
<evidence type="ECO:0000313" key="3">
    <source>
        <dbReference type="Proteomes" id="UP000326554"/>
    </source>
</evidence>
<dbReference type="RefSeq" id="WP_150446708.1">
    <property type="nucleotide sequence ID" value="NZ_VYQE01000007.1"/>
</dbReference>
<gene>
    <name evidence="2" type="ORF">F3S47_18020</name>
</gene>
<dbReference type="EMBL" id="VYQE01000007">
    <property type="protein sequence ID" value="KAA9005202.1"/>
    <property type="molecule type" value="Genomic_DNA"/>
</dbReference>
<feature type="signal peptide" evidence="1">
    <location>
        <begin position="1"/>
        <end position="21"/>
    </location>
</feature>
<evidence type="ECO:0008006" key="4">
    <source>
        <dbReference type="Google" id="ProtNLM"/>
    </source>
</evidence>
<dbReference type="Proteomes" id="UP000326554">
    <property type="component" value="Unassembled WGS sequence"/>
</dbReference>
<accession>A0A5J5GBM6</accession>
<keyword evidence="1" id="KW-0732">Signal</keyword>
<evidence type="ECO:0000256" key="1">
    <source>
        <dbReference type="SAM" id="SignalP"/>
    </source>
</evidence>